<feature type="domain" description="SLH" evidence="7">
    <location>
        <begin position="607"/>
        <end position="666"/>
    </location>
</feature>
<organism evidence="8 9">
    <name type="scientific">Mangrovibacillus cuniculi</name>
    <dbReference type="NCBI Taxonomy" id="2593652"/>
    <lineage>
        <taxon>Bacteria</taxon>
        <taxon>Bacillati</taxon>
        <taxon>Bacillota</taxon>
        <taxon>Bacilli</taxon>
        <taxon>Bacillales</taxon>
        <taxon>Bacillaceae</taxon>
        <taxon>Mangrovibacillus</taxon>
    </lineage>
</organism>
<dbReference type="AlphaFoldDB" id="A0A7S8CCL8"/>
<dbReference type="Pfam" id="PF02872">
    <property type="entry name" value="5_nucleotid_C"/>
    <property type="match status" value="1"/>
</dbReference>
<gene>
    <name evidence="8" type="ORF">G8O30_11525</name>
</gene>
<evidence type="ECO:0000256" key="6">
    <source>
        <dbReference type="RuleBase" id="RU362119"/>
    </source>
</evidence>
<dbReference type="GO" id="GO:0008768">
    <property type="term" value="F:UDP-sugar diphosphatase activity"/>
    <property type="evidence" value="ECO:0007669"/>
    <property type="project" value="TreeGrafter"/>
</dbReference>
<evidence type="ECO:0000259" key="7">
    <source>
        <dbReference type="PROSITE" id="PS51272"/>
    </source>
</evidence>
<keyword evidence="5" id="KW-0572">Peptidoglycan-anchor</keyword>
<keyword evidence="9" id="KW-1185">Reference proteome</keyword>
<dbReference type="GO" id="GO:0008253">
    <property type="term" value="F:5'-nucleotidase activity"/>
    <property type="evidence" value="ECO:0007669"/>
    <property type="project" value="TreeGrafter"/>
</dbReference>
<reference evidence="8 9" key="1">
    <citation type="submission" date="2019-07" db="EMBL/GenBank/DDBJ databases">
        <title>Genome sequence of 2 isolates from Red Sea Mangroves.</title>
        <authorList>
            <person name="Sefrji F."/>
            <person name="Michoud G."/>
            <person name="Merlino G."/>
            <person name="Daffonchio D."/>
        </authorList>
    </citation>
    <scope>NUCLEOTIDE SEQUENCE [LARGE SCALE GENOMIC DNA]</scope>
    <source>
        <strain evidence="8 9">R1DC41</strain>
    </source>
</reference>
<keyword evidence="4 6" id="KW-0732">Signal</keyword>
<comment type="similarity">
    <text evidence="6">Belongs to the 5'-nucleotidase family.</text>
</comment>
<dbReference type="Proteomes" id="UP000593626">
    <property type="component" value="Chromosome"/>
</dbReference>
<dbReference type="GO" id="GO:0000166">
    <property type="term" value="F:nucleotide binding"/>
    <property type="evidence" value="ECO:0007669"/>
    <property type="project" value="UniProtKB-KW"/>
</dbReference>
<keyword evidence="6" id="KW-0378">Hydrolase</keyword>
<feature type="signal peptide" evidence="6">
    <location>
        <begin position="1"/>
        <end position="33"/>
    </location>
</feature>
<dbReference type="InterPro" id="IPR006179">
    <property type="entry name" value="5_nucleotidase/apyrase"/>
</dbReference>
<keyword evidence="6" id="KW-0547">Nucleotide-binding</keyword>
<evidence type="ECO:0000256" key="1">
    <source>
        <dbReference type="ARBA" id="ARBA00004168"/>
    </source>
</evidence>
<evidence type="ECO:0000313" key="9">
    <source>
        <dbReference type="Proteomes" id="UP000593626"/>
    </source>
</evidence>
<dbReference type="PANTHER" id="PTHR11575">
    <property type="entry name" value="5'-NUCLEOTIDASE-RELATED"/>
    <property type="match status" value="1"/>
</dbReference>
<feature type="domain" description="SLH" evidence="7">
    <location>
        <begin position="543"/>
        <end position="606"/>
    </location>
</feature>
<dbReference type="InterPro" id="IPR029052">
    <property type="entry name" value="Metallo-depent_PP-like"/>
</dbReference>
<keyword evidence="3" id="KW-0964">Secreted</keyword>
<feature type="chain" id="PRO_5033098466" evidence="6">
    <location>
        <begin position="34"/>
        <end position="726"/>
    </location>
</feature>
<dbReference type="SUPFAM" id="SSF55816">
    <property type="entry name" value="5'-nucleotidase (syn. UDP-sugar hydrolase), C-terminal domain"/>
    <property type="match status" value="1"/>
</dbReference>
<dbReference type="PANTHER" id="PTHR11575:SF24">
    <property type="entry name" value="5'-NUCLEOTIDASE"/>
    <property type="match status" value="1"/>
</dbReference>
<dbReference type="Pfam" id="PF00149">
    <property type="entry name" value="Metallophos"/>
    <property type="match status" value="1"/>
</dbReference>
<dbReference type="PRINTS" id="PR01607">
    <property type="entry name" value="APYRASEFAMLY"/>
</dbReference>
<dbReference type="GO" id="GO:0030288">
    <property type="term" value="C:outer membrane-bounded periplasmic space"/>
    <property type="evidence" value="ECO:0007669"/>
    <property type="project" value="TreeGrafter"/>
</dbReference>
<sequence>MLNKTKKIASITLASALTISGIALPTFSSPANAAEENIKVQLLSVNDLHGNVDYRSTADLDGDGEREAAIAGMSYLAAHWKQREAENTNTIKLHAGDMIGGSPLIVSSLQDEPVIEMMEALGMDVGVAGNHEFDEGIEELKRMINGGEHPQGKGTPGYDGQNFPLLGANVYDKSTDELVLDPYHIEEVEGQKIGFIGVVTTATPNMVIKTGNENLDVRDEVEAINKYTAELKDQGVRAIVVLAHNPAEQNMETGEITGEVADFANEVDDEVDIFFAGHNHKIVNGEVDGKLIVQAFEYSKMFADVDIEIDPSTGDIVKKEAQIVYNTRDIGEDPEVGSILKGYKDRVAEIEAEVVGENASDYPALRYPKVGVVSDHPVGNLIADAQRIMTGADIALMNGGGIRDGLNAGEITVGEIYSIQPFANEMRTIEISGASLREIMNNQISSYGLDYSISGFRYTYTYDEVNKTGEIVDLLLPTGQPLDETKTYTVAMNNYMLGADISEEMLLSEPVVGAIDATVLMDYIKKQEGPINAKAEGRITRVKDSSFTDVAKTSWFNPYVWYLNEKEIVAGTSATTYSPNQKVTREQFASLVTRSLGLEETAELPFTDLSGVSETMKSELAAAYKAGIVAGKTTTTFAPKAEITRAEMVTMLMRAYEVKTGAAYEGSADMMFDDIVSLNTEMKAAVEAAADLGYVVGNGTSFRPADSSTRAEAARVLAMFLHSQEQ</sequence>
<comment type="subcellular location">
    <subcellularLocation>
        <location evidence="1">Secreted</location>
        <location evidence="1">Cell wall</location>
        <topology evidence="1">Peptidoglycan-anchor</topology>
    </subcellularLocation>
</comment>
<evidence type="ECO:0000256" key="3">
    <source>
        <dbReference type="ARBA" id="ARBA00022525"/>
    </source>
</evidence>
<evidence type="ECO:0000313" key="8">
    <source>
        <dbReference type="EMBL" id="QPC47534.1"/>
    </source>
</evidence>
<dbReference type="InterPro" id="IPR004843">
    <property type="entry name" value="Calcineurin-like_PHP"/>
</dbReference>
<dbReference type="Pfam" id="PF00395">
    <property type="entry name" value="SLH"/>
    <property type="match status" value="3"/>
</dbReference>
<dbReference type="SUPFAM" id="SSF56300">
    <property type="entry name" value="Metallo-dependent phosphatases"/>
    <property type="match status" value="1"/>
</dbReference>
<accession>A0A7S8CCL8</accession>
<dbReference type="FunFam" id="3.60.21.10:FF:000052">
    <property type="entry name" value="Endonuclease YhcR"/>
    <property type="match status" value="1"/>
</dbReference>
<dbReference type="InterPro" id="IPR036907">
    <property type="entry name" value="5'-Nucleotdase_C_sf"/>
</dbReference>
<dbReference type="Gene3D" id="3.90.780.10">
    <property type="entry name" value="5'-Nucleotidase, C-terminal domain"/>
    <property type="match status" value="1"/>
</dbReference>
<dbReference type="Gene3D" id="3.60.21.10">
    <property type="match status" value="1"/>
</dbReference>
<evidence type="ECO:0000256" key="4">
    <source>
        <dbReference type="ARBA" id="ARBA00022729"/>
    </source>
</evidence>
<dbReference type="EMBL" id="CP049742">
    <property type="protein sequence ID" value="QPC47534.1"/>
    <property type="molecule type" value="Genomic_DNA"/>
</dbReference>
<dbReference type="KEGG" id="mcui:G8O30_11525"/>
<protein>
    <submittedName>
        <fullName evidence="8">2,' 3'-cyclic nucleotide 2'-phosphodiesterase</fullName>
    </submittedName>
</protein>
<feature type="domain" description="SLH" evidence="7">
    <location>
        <begin position="669"/>
        <end position="726"/>
    </location>
</feature>
<dbReference type="RefSeq" id="WP_239672203.1">
    <property type="nucleotide sequence ID" value="NZ_CP049742.1"/>
</dbReference>
<dbReference type="GO" id="GO:0009166">
    <property type="term" value="P:nucleotide catabolic process"/>
    <property type="evidence" value="ECO:0007669"/>
    <property type="project" value="InterPro"/>
</dbReference>
<evidence type="ECO:0000256" key="5">
    <source>
        <dbReference type="ARBA" id="ARBA00023088"/>
    </source>
</evidence>
<dbReference type="InterPro" id="IPR001119">
    <property type="entry name" value="SLH_dom"/>
</dbReference>
<keyword evidence="2" id="KW-0134">Cell wall</keyword>
<proteinExistence type="inferred from homology"/>
<dbReference type="InterPro" id="IPR008334">
    <property type="entry name" value="5'-Nucleotdase_C"/>
</dbReference>
<evidence type="ECO:0000256" key="2">
    <source>
        <dbReference type="ARBA" id="ARBA00022512"/>
    </source>
</evidence>
<dbReference type="PROSITE" id="PS51272">
    <property type="entry name" value="SLH"/>
    <property type="match status" value="3"/>
</dbReference>
<name>A0A7S8CCL8_9BACI</name>